<name>A0A1I4T3D9_9EURY</name>
<evidence type="ECO:0000313" key="2">
    <source>
        <dbReference type="Proteomes" id="UP000198535"/>
    </source>
</evidence>
<evidence type="ECO:0000313" key="1">
    <source>
        <dbReference type="EMBL" id="SFM71123.1"/>
    </source>
</evidence>
<protein>
    <submittedName>
        <fullName evidence="1">Uncharacterized protein</fullName>
    </submittedName>
</protein>
<dbReference type="Proteomes" id="UP000198535">
    <property type="component" value="Unassembled WGS sequence"/>
</dbReference>
<dbReference type="EMBL" id="FOUJ01000004">
    <property type="protein sequence ID" value="SFM71123.1"/>
    <property type="molecule type" value="Genomic_DNA"/>
</dbReference>
<dbReference type="AlphaFoldDB" id="A0A1I4T3D9"/>
<dbReference type="STRING" id="487685.SAMN04488696_2158"/>
<sequence>MFLSRMINVEIPGFEGNGPAIQSTVLKNNILKAKST</sequence>
<reference evidence="2" key="1">
    <citation type="submission" date="2016-10" db="EMBL/GenBank/DDBJ databases">
        <authorList>
            <person name="Varghese N."/>
            <person name="Submissions S."/>
        </authorList>
    </citation>
    <scope>NUCLEOTIDE SEQUENCE [LARGE SCALE GENOMIC DNA]</scope>
    <source>
        <strain evidence="2">Mob M</strain>
    </source>
</reference>
<proteinExistence type="predicted"/>
<keyword evidence="2" id="KW-1185">Reference proteome</keyword>
<organism evidence="1 2">
    <name type="scientific">Methanolobus profundi</name>
    <dbReference type="NCBI Taxonomy" id="487685"/>
    <lineage>
        <taxon>Archaea</taxon>
        <taxon>Methanobacteriati</taxon>
        <taxon>Methanobacteriota</taxon>
        <taxon>Stenosarchaea group</taxon>
        <taxon>Methanomicrobia</taxon>
        <taxon>Methanosarcinales</taxon>
        <taxon>Methanosarcinaceae</taxon>
        <taxon>Methanolobus</taxon>
    </lineage>
</organism>
<accession>A0A1I4T3D9</accession>
<gene>
    <name evidence="1" type="ORF">SAMN04488696_2158</name>
</gene>